<dbReference type="SUPFAM" id="SSF51735">
    <property type="entry name" value="NAD(P)-binding Rossmann-fold domains"/>
    <property type="match status" value="1"/>
</dbReference>
<reference evidence="4 5" key="1">
    <citation type="submission" date="2024-10" db="EMBL/GenBank/DDBJ databases">
        <title>The Natural Products Discovery Center: Release of the First 8490 Sequenced Strains for Exploring Actinobacteria Biosynthetic Diversity.</title>
        <authorList>
            <person name="Kalkreuter E."/>
            <person name="Kautsar S.A."/>
            <person name="Yang D."/>
            <person name="Bader C.D."/>
            <person name="Teijaro C.N."/>
            <person name="Fluegel L."/>
            <person name="Davis C.M."/>
            <person name="Simpson J.R."/>
            <person name="Lauterbach L."/>
            <person name="Steele A.D."/>
            <person name="Gui C."/>
            <person name="Meng S."/>
            <person name="Li G."/>
            <person name="Viehrig K."/>
            <person name="Ye F."/>
            <person name="Su P."/>
            <person name="Kiefer A.F."/>
            <person name="Nichols A."/>
            <person name="Cepeda A.J."/>
            <person name="Yan W."/>
            <person name="Fan B."/>
            <person name="Jiang Y."/>
            <person name="Adhikari A."/>
            <person name="Zheng C.-J."/>
            <person name="Schuster L."/>
            <person name="Cowan T.M."/>
            <person name="Smanski M.J."/>
            <person name="Chevrette M.G."/>
            <person name="De Carvalho L.P.S."/>
            <person name="Shen B."/>
        </authorList>
    </citation>
    <scope>NUCLEOTIDE SEQUENCE [LARGE SCALE GENOMIC DNA]</scope>
    <source>
        <strain evidence="4 5">NPDC015755</strain>
    </source>
</reference>
<dbReference type="CDD" id="cd05233">
    <property type="entry name" value="SDR_c"/>
    <property type="match status" value="1"/>
</dbReference>
<dbReference type="Pfam" id="PF00106">
    <property type="entry name" value="adh_short"/>
    <property type="match status" value="1"/>
</dbReference>
<organism evidence="4 5">
    <name type="scientific">Streptomyces lateritius</name>
    <dbReference type="NCBI Taxonomy" id="67313"/>
    <lineage>
        <taxon>Bacteria</taxon>
        <taxon>Bacillati</taxon>
        <taxon>Actinomycetota</taxon>
        <taxon>Actinomycetes</taxon>
        <taxon>Kitasatosporales</taxon>
        <taxon>Streptomycetaceae</taxon>
        <taxon>Streptomyces</taxon>
    </lineage>
</organism>
<protein>
    <submittedName>
        <fullName evidence="4">SDR family NAD(P)-dependent oxidoreductase</fullName>
    </submittedName>
</protein>
<dbReference type="InterPro" id="IPR020904">
    <property type="entry name" value="Sc_DH/Rdtase_CS"/>
</dbReference>
<dbReference type="PANTHER" id="PTHR44196">
    <property type="entry name" value="DEHYDROGENASE/REDUCTASE SDR FAMILY MEMBER 7B"/>
    <property type="match status" value="1"/>
</dbReference>
<dbReference type="PANTHER" id="PTHR44196:SF1">
    <property type="entry name" value="DEHYDROGENASE_REDUCTASE SDR FAMILY MEMBER 7B"/>
    <property type="match status" value="1"/>
</dbReference>
<dbReference type="Gene3D" id="3.40.50.720">
    <property type="entry name" value="NAD(P)-binding Rossmann-like Domain"/>
    <property type="match status" value="1"/>
</dbReference>
<dbReference type="PRINTS" id="PR00080">
    <property type="entry name" value="SDRFAMILY"/>
</dbReference>
<accession>A0ABW6Y525</accession>
<comment type="similarity">
    <text evidence="1 3">Belongs to the short-chain dehydrogenases/reductases (SDR) family.</text>
</comment>
<dbReference type="InterPro" id="IPR002347">
    <property type="entry name" value="SDR_fam"/>
</dbReference>
<evidence type="ECO:0000256" key="1">
    <source>
        <dbReference type="ARBA" id="ARBA00006484"/>
    </source>
</evidence>
<dbReference type="PROSITE" id="PS00061">
    <property type="entry name" value="ADH_SHORT"/>
    <property type="match status" value="1"/>
</dbReference>
<evidence type="ECO:0000256" key="2">
    <source>
        <dbReference type="ARBA" id="ARBA00023002"/>
    </source>
</evidence>
<evidence type="ECO:0000313" key="4">
    <source>
        <dbReference type="EMBL" id="MFF8274897.1"/>
    </source>
</evidence>
<dbReference type="Proteomes" id="UP001603013">
    <property type="component" value="Unassembled WGS sequence"/>
</dbReference>
<evidence type="ECO:0000313" key="5">
    <source>
        <dbReference type="Proteomes" id="UP001603013"/>
    </source>
</evidence>
<evidence type="ECO:0000256" key="3">
    <source>
        <dbReference type="RuleBase" id="RU000363"/>
    </source>
</evidence>
<dbReference type="EMBL" id="JBIBSM010000001">
    <property type="protein sequence ID" value="MFF8274897.1"/>
    <property type="molecule type" value="Genomic_DNA"/>
</dbReference>
<proteinExistence type="inferred from homology"/>
<dbReference type="RefSeq" id="WP_391932680.1">
    <property type="nucleotide sequence ID" value="NZ_JBIBSM010000001.1"/>
</dbReference>
<sequence length="291" mass="30718">MSSTESARDSALASSLAARLFGGRTAVVTGASSGIGAGLARHAAGLGMKLVLADIAAERLAAFAEDLRATGADVDAVVTDVADPAAVEALADHAYTRFGVVDLLVNNAGIMAMGYSWEIPAERWDAMLRVNIGGYANGIRAFVPRMLERGEQAWVVNVSSIGGLLPSPLMAPYSATKFATLALTESLHHELRMKGAPIQVSVVTPGAVRSEIFRAARPGEGAPPEVVGFADRLQTLSDEHGLTPQEHAERVFTMVAEGKYWVIPQPETLREALPGRMEAILAQADPRIPPD</sequence>
<dbReference type="InterPro" id="IPR036291">
    <property type="entry name" value="NAD(P)-bd_dom_sf"/>
</dbReference>
<keyword evidence="2" id="KW-0560">Oxidoreductase</keyword>
<keyword evidence="5" id="KW-1185">Reference proteome</keyword>
<dbReference type="PRINTS" id="PR00081">
    <property type="entry name" value="GDHRDH"/>
</dbReference>
<comment type="caution">
    <text evidence="4">The sequence shown here is derived from an EMBL/GenBank/DDBJ whole genome shotgun (WGS) entry which is preliminary data.</text>
</comment>
<name>A0ABW6Y525_9ACTN</name>
<gene>
    <name evidence="4" type="ORF">ACF05T_02085</name>
</gene>